<keyword evidence="6 13" id="KW-0378">Hydrolase</keyword>
<feature type="chain" id="PRO_5004736005" description="limulus clotting factor C" evidence="15">
    <location>
        <begin position="28"/>
        <end position="564"/>
    </location>
</feature>
<dbReference type="Pfam" id="PF00089">
    <property type="entry name" value="Trypsin"/>
    <property type="match status" value="1"/>
</dbReference>
<dbReference type="InterPro" id="IPR009003">
    <property type="entry name" value="Peptidase_S1_PA"/>
</dbReference>
<dbReference type="GO" id="GO:0007155">
    <property type="term" value="P:cell adhesion"/>
    <property type="evidence" value="ECO:0007669"/>
    <property type="project" value="UniProtKB-KW"/>
</dbReference>
<dbReference type="EMBL" id="GANP01000873">
    <property type="protein sequence ID" value="JAB83595.1"/>
    <property type="molecule type" value="mRNA"/>
</dbReference>
<feature type="compositionally biased region" description="Basic and acidic residues" evidence="14">
    <location>
        <begin position="138"/>
        <end position="152"/>
    </location>
</feature>
<accession>V5HIU2</accession>
<feature type="compositionally biased region" description="Polar residues" evidence="14">
    <location>
        <begin position="57"/>
        <end position="66"/>
    </location>
</feature>
<dbReference type="CDD" id="cd00190">
    <property type="entry name" value="Tryp_SPc"/>
    <property type="match status" value="1"/>
</dbReference>
<name>V5HIU2_IXORI</name>
<keyword evidence="4 15" id="KW-0732">Signal</keyword>
<keyword evidence="5" id="KW-0430">Lectin</keyword>
<evidence type="ECO:0000313" key="17">
    <source>
        <dbReference type="EMBL" id="JAB83595.1"/>
    </source>
</evidence>
<feature type="region of interest" description="Disordered" evidence="14">
    <location>
        <begin position="40"/>
        <end position="162"/>
    </location>
</feature>
<dbReference type="SMART" id="SM00020">
    <property type="entry name" value="Tryp_SPc"/>
    <property type="match status" value="1"/>
</dbReference>
<dbReference type="PRINTS" id="PR00722">
    <property type="entry name" value="CHYMOTRYPSIN"/>
</dbReference>
<dbReference type="PANTHER" id="PTHR24252:SF7">
    <property type="entry name" value="HYALIN"/>
    <property type="match status" value="1"/>
</dbReference>
<keyword evidence="8 13" id="KW-0720">Serine protease</keyword>
<dbReference type="InterPro" id="IPR043504">
    <property type="entry name" value="Peptidase_S1_PA_chymotrypsin"/>
</dbReference>
<evidence type="ECO:0000259" key="16">
    <source>
        <dbReference type="PROSITE" id="PS50240"/>
    </source>
</evidence>
<dbReference type="PROSITE" id="PS00134">
    <property type="entry name" value="TRYPSIN_HIS"/>
    <property type="match status" value="1"/>
</dbReference>
<dbReference type="SUPFAM" id="SSF50494">
    <property type="entry name" value="Trypsin-like serine proteases"/>
    <property type="match status" value="1"/>
</dbReference>
<evidence type="ECO:0000256" key="10">
    <source>
        <dbReference type="ARBA" id="ARBA00023157"/>
    </source>
</evidence>
<evidence type="ECO:0000256" key="5">
    <source>
        <dbReference type="ARBA" id="ARBA00022734"/>
    </source>
</evidence>
<feature type="compositionally biased region" description="Basic residues" evidence="14">
    <location>
        <begin position="550"/>
        <end position="564"/>
    </location>
</feature>
<evidence type="ECO:0000256" key="14">
    <source>
        <dbReference type="SAM" id="MobiDB-lite"/>
    </source>
</evidence>
<dbReference type="Gene3D" id="2.40.10.10">
    <property type="entry name" value="Trypsin-like serine proteases"/>
    <property type="match status" value="1"/>
</dbReference>
<dbReference type="AlphaFoldDB" id="V5HIU2"/>
<evidence type="ECO:0000256" key="7">
    <source>
        <dbReference type="ARBA" id="ARBA00022820"/>
    </source>
</evidence>
<protein>
    <recommendedName>
        <fullName evidence="12">limulus clotting factor C</fullName>
        <ecNumber evidence="12">3.4.21.84</ecNumber>
    </recommendedName>
</protein>
<feature type="signal peptide" evidence="15">
    <location>
        <begin position="1"/>
        <end position="27"/>
    </location>
</feature>
<keyword evidence="3 13" id="KW-0645">Protease</keyword>
<evidence type="ECO:0000256" key="8">
    <source>
        <dbReference type="ARBA" id="ARBA00022825"/>
    </source>
</evidence>
<keyword evidence="7" id="KW-0353">Hemolymph clotting</keyword>
<evidence type="ECO:0000256" key="12">
    <source>
        <dbReference type="ARBA" id="ARBA00066707"/>
    </source>
</evidence>
<evidence type="ECO:0000256" key="2">
    <source>
        <dbReference type="ARBA" id="ARBA00022659"/>
    </source>
</evidence>
<dbReference type="InterPro" id="IPR018114">
    <property type="entry name" value="TRYPSIN_HIS"/>
</dbReference>
<keyword evidence="1" id="KW-0245">EGF-like domain</keyword>
<evidence type="ECO:0000256" key="4">
    <source>
        <dbReference type="ARBA" id="ARBA00022729"/>
    </source>
</evidence>
<keyword evidence="2" id="KW-0768">Sushi</keyword>
<dbReference type="InterPro" id="IPR001254">
    <property type="entry name" value="Trypsin_dom"/>
</dbReference>
<feature type="compositionally biased region" description="Polar residues" evidence="14">
    <location>
        <begin position="484"/>
        <end position="500"/>
    </location>
</feature>
<dbReference type="GO" id="GO:0030246">
    <property type="term" value="F:carbohydrate binding"/>
    <property type="evidence" value="ECO:0007669"/>
    <property type="project" value="UniProtKB-KW"/>
</dbReference>
<feature type="domain" description="Peptidase S1" evidence="16">
    <location>
        <begin position="184"/>
        <end position="427"/>
    </location>
</feature>
<evidence type="ECO:0000256" key="11">
    <source>
        <dbReference type="ARBA" id="ARBA00052079"/>
    </source>
</evidence>
<keyword evidence="9" id="KW-0130">Cell adhesion</keyword>
<evidence type="ECO:0000256" key="9">
    <source>
        <dbReference type="ARBA" id="ARBA00022889"/>
    </source>
</evidence>
<dbReference type="InterPro" id="IPR001314">
    <property type="entry name" value="Peptidase_S1A"/>
</dbReference>
<dbReference type="FunFam" id="2.40.10.10:FF:000120">
    <property type="entry name" value="Putative serine protease"/>
    <property type="match status" value="1"/>
</dbReference>
<organism evidence="17">
    <name type="scientific">Ixodes ricinus</name>
    <name type="common">Common tick</name>
    <name type="synonym">Acarus ricinus</name>
    <dbReference type="NCBI Taxonomy" id="34613"/>
    <lineage>
        <taxon>Eukaryota</taxon>
        <taxon>Metazoa</taxon>
        <taxon>Ecdysozoa</taxon>
        <taxon>Arthropoda</taxon>
        <taxon>Chelicerata</taxon>
        <taxon>Arachnida</taxon>
        <taxon>Acari</taxon>
        <taxon>Parasitiformes</taxon>
        <taxon>Ixodida</taxon>
        <taxon>Ixodoidea</taxon>
        <taxon>Ixodidae</taxon>
        <taxon>Ixodinae</taxon>
        <taxon>Ixodes</taxon>
    </lineage>
</organism>
<comment type="catalytic activity">
    <reaction evidence="11">
        <text>Selective cleavage of 103-Arg-|-Ser-104 and 124-Ile-|-Ile-125 bonds in Limulus clotting factor B to form activated factor B. Cleavage of -Pro-Arg-|-Xaa- bonds in synthetic substrates.</text>
        <dbReference type="EC" id="3.4.21.84"/>
    </reaction>
</comment>
<dbReference type="InterPro" id="IPR033116">
    <property type="entry name" value="TRYPSIN_SER"/>
</dbReference>
<dbReference type="PROSITE" id="PS50240">
    <property type="entry name" value="TRYPSIN_DOM"/>
    <property type="match status" value="1"/>
</dbReference>
<dbReference type="PROSITE" id="PS00135">
    <property type="entry name" value="TRYPSIN_SER"/>
    <property type="match status" value="1"/>
</dbReference>
<dbReference type="EC" id="3.4.21.84" evidence="12"/>
<keyword evidence="10" id="KW-1015">Disulfide bond</keyword>
<proteinExistence type="evidence at transcript level"/>
<dbReference type="GO" id="GO:0004252">
    <property type="term" value="F:serine-type endopeptidase activity"/>
    <property type="evidence" value="ECO:0007669"/>
    <property type="project" value="InterPro"/>
</dbReference>
<evidence type="ECO:0000256" key="6">
    <source>
        <dbReference type="ARBA" id="ARBA00022801"/>
    </source>
</evidence>
<dbReference type="PANTHER" id="PTHR24252">
    <property type="entry name" value="ACROSIN-RELATED"/>
    <property type="match status" value="1"/>
</dbReference>
<feature type="region of interest" description="Disordered" evidence="14">
    <location>
        <begin position="435"/>
        <end position="564"/>
    </location>
</feature>
<dbReference type="GO" id="GO:0006508">
    <property type="term" value="P:proteolysis"/>
    <property type="evidence" value="ECO:0007669"/>
    <property type="project" value="UniProtKB-KW"/>
</dbReference>
<reference evidence="17" key="1">
    <citation type="journal article" date="2015" name="Sci. Rep.">
        <title>Tissue- and time-dependent transcription in Ixodes ricinus salivary glands and midguts when blood feeding on the vertebrate host.</title>
        <authorList>
            <person name="Kotsyfakis M."/>
            <person name="Schwarz A."/>
            <person name="Erhart J."/>
            <person name="Ribeiro J.M."/>
        </authorList>
    </citation>
    <scope>NUCLEOTIDE SEQUENCE</scope>
    <source>
        <tissue evidence="17">Salivary gland and midgut</tissue>
    </source>
</reference>
<dbReference type="GO" id="GO:0042381">
    <property type="term" value="P:hemolymph coagulation"/>
    <property type="evidence" value="ECO:0007669"/>
    <property type="project" value="UniProtKB-KW"/>
</dbReference>
<feature type="compositionally biased region" description="Polar residues" evidence="14">
    <location>
        <begin position="435"/>
        <end position="447"/>
    </location>
</feature>
<evidence type="ECO:0000256" key="15">
    <source>
        <dbReference type="SAM" id="SignalP"/>
    </source>
</evidence>
<evidence type="ECO:0000256" key="1">
    <source>
        <dbReference type="ARBA" id="ARBA00022536"/>
    </source>
</evidence>
<sequence length="564" mass="61706">MTATFNSAWRLILRLLLVVVWVELCSCQKVAHTSNLEGNDAALSVPRSGDSVPKGTEQATANNPDSVSDVIEVKEPPTTTSTRRRGGDALNDGNIVEPEVVSGNGNGKTKNNNINTTSQDRQKPNQAPERPELSSTTDHVDKGQPKNTESGKQDPGPHNPLANVNVTEFIQQNCGKAHSRKRRIVGGTISSVNTYPWTVGIFTVGSSKPYCGAVLITPWFVLTAAHCTRGRTVVDLRVAYGLQTINERTLEERQEHVAVVMKIHQHQRFVDIVHGNDISMLQLKTPLLADGQLVPPICTPQMSQLDRNTVVNTMGVVAGWGRTTYNGESSSDLREVSLPIVSNKQCSKVFKDVVKITDGMICAGDITGKKDACQGDSGGPLMWYSSVFERWYVIGVVSFGVKCAEKGYYGTYTWVEKYLNWICKITEGLVCFQTTGGQKKQPTSKRQPGTKEQEPDETTKNCTDAEEGATSTTTSNKEPPPTAPESTPQQATTSNQSDSAEGQKKAKPPAKNPTKTIPQTPQIAMPALQKPESIPAKSNKYKKSPVQNGYRKRRRRKKLSGRNE</sequence>
<evidence type="ECO:0000256" key="13">
    <source>
        <dbReference type="RuleBase" id="RU363034"/>
    </source>
</evidence>
<feature type="compositionally biased region" description="Low complexity" evidence="14">
    <location>
        <begin position="107"/>
        <end position="117"/>
    </location>
</feature>
<evidence type="ECO:0000256" key="3">
    <source>
        <dbReference type="ARBA" id="ARBA00022670"/>
    </source>
</evidence>
<feature type="compositionally biased region" description="Basic and acidic residues" evidence="14">
    <location>
        <begin position="449"/>
        <end position="459"/>
    </location>
</feature>